<evidence type="ECO:0000313" key="7">
    <source>
        <dbReference type="Proteomes" id="UP000248918"/>
    </source>
</evidence>
<dbReference type="InterPro" id="IPR036704">
    <property type="entry name" value="RraA/RraA-like_sf"/>
</dbReference>
<dbReference type="GO" id="GO:0047443">
    <property type="term" value="F:4-hydroxy-4-methyl-2-oxoglutarate aldolase activity"/>
    <property type="evidence" value="ECO:0007669"/>
    <property type="project" value="TreeGrafter"/>
</dbReference>
<organism evidence="6 7">
    <name type="scientific">Paraburkholderia bryophila</name>
    <dbReference type="NCBI Taxonomy" id="420952"/>
    <lineage>
        <taxon>Bacteria</taxon>
        <taxon>Pseudomonadati</taxon>
        <taxon>Pseudomonadota</taxon>
        <taxon>Betaproteobacteria</taxon>
        <taxon>Burkholderiales</taxon>
        <taxon>Burkholderiaceae</taxon>
        <taxon>Paraburkholderia</taxon>
    </lineage>
</organism>
<comment type="cofactor">
    <cofactor evidence="5">
        <name>Mg(2+)</name>
        <dbReference type="ChEBI" id="CHEBI:18420"/>
    </cofactor>
</comment>
<evidence type="ECO:0000256" key="3">
    <source>
        <dbReference type="ARBA" id="ARBA00029596"/>
    </source>
</evidence>
<keyword evidence="5" id="KW-0460">Magnesium</keyword>
<accession>A0A329BEU6</accession>
<dbReference type="GO" id="GO:0046872">
    <property type="term" value="F:metal ion binding"/>
    <property type="evidence" value="ECO:0007669"/>
    <property type="project" value="UniProtKB-KW"/>
</dbReference>
<dbReference type="SUPFAM" id="SSF89562">
    <property type="entry name" value="RraA-like"/>
    <property type="match status" value="1"/>
</dbReference>
<dbReference type="InterPro" id="IPR005493">
    <property type="entry name" value="RraA/RraA-like"/>
</dbReference>
<sequence length="226" mass="24099">MTNPRKAHAEDEAMVALFTGLDTPSVSDAMDRLGLHGQALGIAPLADYAHPVVGPAFTVKYAPATVPPGTVGDFIDDVAEGDDVVIDNDGRTDCTVWGDIMTRYAGLRRIAATVIDGVCRDVSQALGDGYPLFTAGRFMRTGKDRVQVESVNATIAIGTVRVASRDMVVADANGVVIVPRARAHEVAETARQIEAVECAIRERIATGATIREARAELGYHTLQRRA</sequence>
<feature type="binding site" evidence="5">
    <location>
        <position position="120"/>
    </location>
    <ligand>
        <name>substrate</name>
    </ligand>
</feature>
<dbReference type="AlphaFoldDB" id="A0A329BEU6"/>
<dbReference type="OrthoDB" id="9805307at2"/>
<dbReference type="Gene3D" id="3.50.30.40">
    <property type="entry name" value="Ribonuclease E inhibitor RraA/RraA-like"/>
    <property type="match status" value="1"/>
</dbReference>
<keyword evidence="5" id="KW-0479">Metal-binding</keyword>
<dbReference type="GO" id="GO:0008948">
    <property type="term" value="F:oxaloacetate decarboxylase activity"/>
    <property type="evidence" value="ECO:0007669"/>
    <property type="project" value="TreeGrafter"/>
</dbReference>
<dbReference type="PANTHER" id="PTHR33254:SF4">
    <property type="entry name" value="4-HYDROXY-4-METHYL-2-OXOGLUTARATE ALDOLASE 3-RELATED"/>
    <property type="match status" value="1"/>
</dbReference>
<evidence type="ECO:0000256" key="4">
    <source>
        <dbReference type="ARBA" id="ARBA00030169"/>
    </source>
</evidence>
<feature type="binding site" evidence="5">
    <location>
        <position position="121"/>
    </location>
    <ligand>
        <name>Mg(2+)</name>
        <dbReference type="ChEBI" id="CHEBI:18420"/>
    </ligand>
</feature>
<reference evidence="6 7" key="1">
    <citation type="submission" date="2018-06" db="EMBL/GenBank/DDBJ databases">
        <title>Genomic Encyclopedia of Type Strains, Phase III (KMG-III): the genomes of soil and plant-associated and newly described type strains.</title>
        <authorList>
            <person name="Whitman W."/>
        </authorList>
    </citation>
    <scope>NUCLEOTIDE SEQUENCE [LARGE SCALE GENOMIC DNA]</scope>
    <source>
        <strain evidence="6 7">LMG 23644</strain>
    </source>
</reference>
<evidence type="ECO:0000313" key="6">
    <source>
        <dbReference type="EMBL" id="RAS20367.1"/>
    </source>
</evidence>
<proteinExistence type="predicted"/>
<name>A0A329BEU6_9BURK</name>
<comment type="caution">
    <text evidence="6">The sequence shown here is derived from an EMBL/GenBank/DDBJ whole genome shotgun (WGS) entry which is preliminary data.</text>
</comment>
<gene>
    <name evidence="6" type="ORF">BX591_13836</name>
</gene>
<feature type="binding site" evidence="5">
    <location>
        <begin position="98"/>
        <end position="101"/>
    </location>
    <ligand>
        <name>substrate</name>
    </ligand>
</feature>
<evidence type="ECO:0000256" key="2">
    <source>
        <dbReference type="ARBA" id="ARBA00016549"/>
    </source>
</evidence>
<comment type="cofactor">
    <cofactor evidence="1">
        <name>a divalent metal cation</name>
        <dbReference type="ChEBI" id="CHEBI:60240"/>
    </cofactor>
</comment>
<evidence type="ECO:0000256" key="1">
    <source>
        <dbReference type="ARBA" id="ARBA00001968"/>
    </source>
</evidence>
<dbReference type="Proteomes" id="UP000248918">
    <property type="component" value="Unassembled WGS sequence"/>
</dbReference>
<dbReference type="Pfam" id="PF03737">
    <property type="entry name" value="RraA-like"/>
    <property type="match status" value="1"/>
</dbReference>
<evidence type="ECO:0000256" key="5">
    <source>
        <dbReference type="PIRSR" id="PIRSR605493-1"/>
    </source>
</evidence>
<dbReference type="CDD" id="cd16841">
    <property type="entry name" value="RraA_family"/>
    <property type="match status" value="1"/>
</dbReference>
<dbReference type="RefSeq" id="WP_111935394.1">
    <property type="nucleotide sequence ID" value="NZ_CADFFP010000037.1"/>
</dbReference>
<dbReference type="EMBL" id="QLTK01000038">
    <property type="protein sequence ID" value="RAS20367.1"/>
    <property type="molecule type" value="Genomic_DNA"/>
</dbReference>
<protein>
    <recommendedName>
        <fullName evidence="2">Putative 4-hydroxy-4-methyl-2-oxoglutarate aldolase</fullName>
    </recommendedName>
    <alternativeName>
        <fullName evidence="3">Regulator of ribonuclease activity homolog</fullName>
    </alternativeName>
    <alternativeName>
        <fullName evidence="4">RraA-like protein</fullName>
    </alternativeName>
</protein>
<dbReference type="PANTHER" id="PTHR33254">
    <property type="entry name" value="4-HYDROXY-4-METHYL-2-OXOGLUTARATE ALDOLASE 3-RELATED"/>
    <property type="match status" value="1"/>
</dbReference>